<dbReference type="Proteomes" id="UP000183760">
    <property type="component" value="Unassembled WGS sequence"/>
</dbReference>
<dbReference type="OrthoDB" id="5525081at2"/>
<sequence>MSLRRALLTVVLSSTALLSACALRPTYRELVAPNAAEVTAGQTVALRVVDSAGKPVQGAKVRAGERRTRMNLVSDADGLVTLETNADLLKENPLVEVVLPKGVSQYRLQLVPSGQSPAELAPQAPAAPEQAPAPEAPEAQPATPATPETAPQAPAAPATPGT</sequence>
<dbReference type="AlphaFoldDB" id="A0A511SXU4"/>
<comment type="caution">
    <text evidence="3">The sequence shown here is derived from an EMBL/GenBank/DDBJ whole genome shotgun (WGS) entry which is preliminary data.</text>
</comment>
<protein>
    <recommendedName>
        <fullName evidence="7">Lipoprotein</fullName>
    </recommendedName>
</protein>
<feature type="signal peptide" evidence="2">
    <location>
        <begin position="1"/>
        <end position="22"/>
    </location>
</feature>
<proteinExistence type="predicted"/>
<feature type="chain" id="PRO_5022885922" description="Lipoprotein" evidence="2">
    <location>
        <begin position="23"/>
        <end position="162"/>
    </location>
</feature>
<evidence type="ECO:0008006" key="7">
    <source>
        <dbReference type="Google" id="ProtNLM"/>
    </source>
</evidence>
<keyword evidence="5" id="KW-1185">Reference proteome</keyword>
<dbReference type="EMBL" id="FOIB01000004">
    <property type="protein sequence ID" value="SEU06169.1"/>
    <property type="molecule type" value="Genomic_DNA"/>
</dbReference>
<evidence type="ECO:0000256" key="1">
    <source>
        <dbReference type="SAM" id="MobiDB-lite"/>
    </source>
</evidence>
<dbReference type="PROSITE" id="PS51257">
    <property type="entry name" value="PROKAR_LIPOPROTEIN"/>
    <property type="match status" value="1"/>
</dbReference>
<feature type="region of interest" description="Disordered" evidence="1">
    <location>
        <begin position="114"/>
        <end position="162"/>
    </location>
</feature>
<evidence type="ECO:0000313" key="6">
    <source>
        <dbReference type="Proteomes" id="UP000321514"/>
    </source>
</evidence>
<gene>
    <name evidence="3" type="ORF">MFU01_17460</name>
    <name evidence="4" type="ORF">SAMN05443572_104660</name>
</gene>
<name>A0A511SXU4_MYXFU</name>
<feature type="compositionally biased region" description="Low complexity" evidence="1">
    <location>
        <begin position="117"/>
        <end position="162"/>
    </location>
</feature>
<keyword evidence="2" id="KW-0732">Signal</keyword>
<evidence type="ECO:0000313" key="3">
    <source>
        <dbReference type="EMBL" id="GEN06709.1"/>
    </source>
</evidence>
<reference evidence="3 6" key="2">
    <citation type="submission" date="2019-07" db="EMBL/GenBank/DDBJ databases">
        <title>Whole genome shotgun sequence of Myxococcus fulvus NBRC 100333.</title>
        <authorList>
            <person name="Hosoyama A."/>
            <person name="Uohara A."/>
            <person name="Ohji S."/>
            <person name="Ichikawa N."/>
        </authorList>
    </citation>
    <scope>NUCLEOTIDE SEQUENCE [LARGE SCALE GENOMIC DNA]</scope>
    <source>
        <strain evidence="3 6">NBRC 100333</strain>
    </source>
</reference>
<organism evidence="3 6">
    <name type="scientific">Myxococcus fulvus</name>
    <dbReference type="NCBI Taxonomy" id="33"/>
    <lineage>
        <taxon>Bacteria</taxon>
        <taxon>Pseudomonadati</taxon>
        <taxon>Myxococcota</taxon>
        <taxon>Myxococcia</taxon>
        <taxon>Myxococcales</taxon>
        <taxon>Cystobacterineae</taxon>
        <taxon>Myxococcaceae</taxon>
        <taxon>Myxococcus</taxon>
    </lineage>
</organism>
<dbReference type="RefSeq" id="WP_074954221.1">
    <property type="nucleotide sequence ID" value="NZ_BJXR01000017.1"/>
</dbReference>
<evidence type="ECO:0000313" key="4">
    <source>
        <dbReference type="EMBL" id="SEU06169.1"/>
    </source>
</evidence>
<evidence type="ECO:0000256" key="2">
    <source>
        <dbReference type="SAM" id="SignalP"/>
    </source>
</evidence>
<dbReference type="Proteomes" id="UP000321514">
    <property type="component" value="Unassembled WGS sequence"/>
</dbReference>
<reference evidence="4 5" key="1">
    <citation type="submission" date="2016-10" db="EMBL/GenBank/DDBJ databases">
        <authorList>
            <person name="Varghese N."/>
            <person name="Submissions S."/>
        </authorList>
    </citation>
    <scope>NUCLEOTIDE SEQUENCE [LARGE SCALE GENOMIC DNA]</scope>
    <source>
        <strain evidence="4 5">DSM 16525</strain>
    </source>
</reference>
<dbReference type="EMBL" id="BJXR01000017">
    <property type="protein sequence ID" value="GEN06709.1"/>
    <property type="molecule type" value="Genomic_DNA"/>
</dbReference>
<evidence type="ECO:0000313" key="5">
    <source>
        <dbReference type="Proteomes" id="UP000183760"/>
    </source>
</evidence>
<accession>A0A511SXU4</accession>